<accession>A0ABS0AG28</accession>
<evidence type="ECO:0000256" key="3">
    <source>
        <dbReference type="ARBA" id="ARBA00023002"/>
    </source>
</evidence>
<dbReference type="PROSITE" id="PS00074">
    <property type="entry name" value="GLFV_DEHYDROGENASE"/>
    <property type="match status" value="1"/>
</dbReference>
<dbReference type="EMBL" id="ARXR01000011">
    <property type="protein sequence ID" value="MBF5053082.1"/>
    <property type="molecule type" value="Genomic_DNA"/>
</dbReference>
<dbReference type="InterPro" id="IPR014362">
    <property type="entry name" value="Glu_DH"/>
</dbReference>
<dbReference type="Pfam" id="PF02812">
    <property type="entry name" value="ELFV_dehydrog_N"/>
    <property type="match status" value="1"/>
</dbReference>
<evidence type="ECO:0000259" key="7">
    <source>
        <dbReference type="SMART" id="SM00839"/>
    </source>
</evidence>
<name>A0ABS0AG28_9GAMM</name>
<dbReference type="PIRSF" id="PIRSF000185">
    <property type="entry name" value="Glu_DH"/>
    <property type="match status" value="1"/>
</dbReference>
<dbReference type="Gene3D" id="3.40.50.720">
    <property type="entry name" value="NAD(P)-binding Rossmann-like Domain"/>
    <property type="match status" value="1"/>
</dbReference>
<keyword evidence="9" id="KW-1185">Reference proteome</keyword>
<sequence length="419" mass="45971">MADIYEWLEVADDSRHRLGQPKRIHQASLSVRMDDGSLRVFPAWRVQYDDTRGPTKGGIRFHPDVTEDEVATLSFWMTLKCAAVDLPFGGAKGGICVDPKTLSRMELERLSRSYIRAFHDVIGPERDIPAPDVNTNAIIMGWMVDEYAQIERRHVPGVITGKPLGLGGSIGREQATGAGALQVLDMWVKRQHQEPGDLRVAIQGFGNAGQHFARLAHDAGYNIVALSDSQGAIYSEEGLDPAPILRHKNRTRELKGMVYCDDSVCDAAQTQPLSGDDLLELDVDVLVLAALENQITDANADRVRAGAIVEIANGPVSTGGDRVLQDRNIPVIPDIIANAGGVIVSHLEWVQNRMGDYWSGEAVEKQLRRRLEREANACFNLAEEKAIPLRTAAYIQGVGRIVDAMAQQGTQGYFNGHHG</sequence>
<comment type="catalytic activity">
    <reaction evidence="4">
        <text>L-glutamate + NADP(+) + H2O = 2-oxoglutarate + NH4(+) + NADPH + H(+)</text>
        <dbReference type="Rhea" id="RHEA:11612"/>
        <dbReference type="ChEBI" id="CHEBI:15377"/>
        <dbReference type="ChEBI" id="CHEBI:15378"/>
        <dbReference type="ChEBI" id="CHEBI:16810"/>
        <dbReference type="ChEBI" id="CHEBI:28938"/>
        <dbReference type="ChEBI" id="CHEBI:29985"/>
        <dbReference type="ChEBI" id="CHEBI:57783"/>
        <dbReference type="ChEBI" id="CHEBI:58349"/>
        <dbReference type="EC" id="1.4.1.4"/>
    </reaction>
</comment>
<evidence type="ECO:0000256" key="5">
    <source>
        <dbReference type="PIRNR" id="PIRNR000185"/>
    </source>
</evidence>
<comment type="function">
    <text evidence="1">Catalyzes the reversible oxidative deamination of glutamate to alpha-ketoglutarate and ammonia.</text>
</comment>
<evidence type="ECO:0000313" key="9">
    <source>
        <dbReference type="Proteomes" id="UP000644441"/>
    </source>
</evidence>
<comment type="caution">
    <text evidence="8">The sequence shown here is derived from an EMBL/GenBank/DDBJ whole genome shotgun (WGS) entry which is preliminary data.</text>
</comment>
<dbReference type="PANTHER" id="PTHR11606">
    <property type="entry name" value="GLUTAMATE DEHYDROGENASE"/>
    <property type="match status" value="1"/>
</dbReference>
<dbReference type="InterPro" id="IPR033922">
    <property type="entry name" value="NAD_bind_Glu_DH"/>
</dbReference>
<dbReference type="InterPro" id="IPR006096">
    <property type="entry name" value="Glu/Leu/Phe/Val/Trp_DH_C"/>
</dbReference>
<dbReference type="PRINTS" id="PR00082">
    <property type="entry name" value="GLFDHDRGNASE"/>
</dbReference>
<dbReference type="Gene3D" id="3.40.50.10860">
    <property type="entry name" value="Leucine Dehydrogenase, chain A, domain 1"/>
    <property type="match status" value="1"/>
</dbReference>
<evidence type="ECO:0000256" key="4">
    <source>
        <dbReference type="ARBA" id="ARBA00048584"/>
    </source>
</evidence>
<dbReference type="SUPFAM" id="SSF51735">
    <property type="entry name" value="NAD(P)-binding Rossmann-fold domains"/>
    <property type="match status" value="1"/>
</dbReference>
<evidence type="ECO:0000256" key="1">
    <source>
        <dbReference type="ARBA" id="ARBA00003868"/>
    </source>
</evidence>
<dbReference type="InterPro" id="IPR006095">
    <property type="entry name" value="Glu/Leu/Phe/Val/Trp_DH"/>
</dbReference>
<comment type="similarity">
    <text evidence="2 5 6">Belongs to the Glu/Leu/Phe/Val dehydrogenases family.</text>
</comment>
<dbReference type="InterPro" id="IPR033524">
    <property type="entry name" value="Glu/Leu/Phe/Val_DH_AS"/>
</dbReference>
<feature type="domain" description="Glutamate/phenylalanine/leucine/valine/L-tryptophan dehydrogenase C-terminal" evidence="7">
    <location>
        <begin position="169"/>
        <end position="409"/>
    </location>
</feature>
<dbReference type="Pfam" id="PF00208">
    <property type="entry name" value="ELFV_dehydrog"/>
    <property type="match status" value="1"/>
</dbReference>
<dbReference type="InterPro" id="IPR036291">
    <property type="entry name" value="NAD(P)-bd_dom_sf"/>
</dbReference>
<dbReference type="PANTHER" id="PTHR11606:SF13">
    <property type="entry name" value="GLUTAMATE DEHYDROGENASE 1, MITOCHONDRIAL"/>
    <property type="match status" value="1"/>
</dbReference>
<keyword evidence="3 5" id="KW-0560">Oxidoreductase</keyword>
<dbReference type="InterPro" id="IPR046346">
    <property type="entry name" value="Aminoacid_DH-like_N_sf"/>
</dbReference>
<protein>
    <recommendedName>
        <fullName evidence="5">Glutamate dehydrogenase</fullName>
    </recommendedName>
</protein>
<dbReference type="Proteomes" id="UP000644441">
    <property type="component" value="Unassembled WGS sequence"/>
</dbReference>
<gene>
    <name evidence="8" type="ORF">ISO4_01684</name>
</gene>
<dbReference type="SUPFAM" id="SSF53223">
    <property type="entry name" value="Aminoacid dehydrogenase-like, N-terminal domain"/>
    <property type="match status" value="1"/>
</dbReference>
<reference evidence="8 9" key="1">
    <citation type="submission" date="2012-09" db="EMBL/GenBank/DDBJ databases">
        <title>Genome Sequence of alkane-degrading Bacterium Alcanivorax venustensis ISO4.</title>
        <authorList>
            <person name="Lai Q."/>
            <person name="Shao Z."/>
        </authorList>
    </citation>
    <scope>NUCLEOTIDE SEQUENCE [LARGE SCALE GENOMIC DNA]</scope>
    <source>
        <strain evidence="8 9">ISO4</strain>
    </source>
</reference>
<dbReference type="CDD" id="cd01076">
    <property type="entry name" value="NAD_bind_1_Glu_DH"/>
    <property type="match status" value="1"/>
</dbReference>
<dbReference type="SMART" id="SM00839">
    <property type="entry name" value="ELFV_dehydrog"/>
    <property type="match status" value="1"/>
</dbReference>
<evidence type="ECO:0000256" key="6">
    <source>
        <dbReference type="RuleBase" id="RU004417"/>
    </source>
</evidence>
<dbReference type="InterPro" id="IPR006097">
    <property type="entry name" value="Glu/Leu/Phe/Val/Trp_DH_dimer"/>
</dbReference>
<evidence type="ECO:0000313" key="8">
    <source>
        <dbReference type="EMBL" id="MBF5053082.1"/>
    </source>
</evidence>
<organism evidence="8 9">
    <name type="scientific">Alloalcanivorax venustensis ISO4</name>
    <dbReference type="NCBI Taxonomy" id="1177184"/>
    <lineage>
        <taxon>Bacteria</taxon>
        <taxon>Pseudomonadati</taxon>
        <taxon>Pseudomonadota</taxon>
        <taxon>Gammaproteobacteria</taxon>
        <taxon>Oceanospirillales</taxon>
        <taxon>Alcanivoracaceae</taxon>
        <taxon>Alloalcanivorax</taxon>
    </lineage>
</organism>
<proteinExistence type="inferred from homology"/>
<evidence type="ECO:0000256" key="2">
    <source>
        <dbReference type="ARBA" id="ARBA00006382"/>
    </source>
</evidence>